<evidence type="ECO:0000256" key="1">
    <source>
        <dbReference type="ARBA" id="ARBA00010515"/>
    </source>
</evidence>
<dbReference type="Proteomes" id="UP001632038">
    <property type="component" value="Unassembled WGS sequence"/>
</dbReference>
<comment type="similarity">
    <text evidence="1">Belongs to the 'GDXG' lipolytic enzyme family.</text>
</comment>
<dbReference type="Pfam" id="PF07859">
    <property type="entry name" value="Abhydrolase_3"/>
    <property type="match status" value="1"/>
</dbReference>
<reference evidence="4" key="1">
    <citation type="journal article" date="2024" name="IScience">
        <title>Strigolactones Initiate the Formation of Haustorium-like Structures in Castilleja.</title>
        <authorList>
            <person name="Buerger M."/>
            <person name="Peterson D."/>
            <person name="Chory J."/>
        </authorList>
    </citation>
    <scope>NUCLEOTIDE SEQUENCE [LARGE SCALE GENOMIC DNA]</scope>
</reference>
<dbReference type="InterPro" id="IPR029058">
    <property type="entry name" value="AB_hydrolase_fold"/>
</dbReference>
<evidence type="ECO:0000313" key="3">
    <source>
        <dbReference type="EMBL" id="KAL3623270.1"/>
    </source>
</evidence>
<keyword evidence="4" id="KW-1185">Reference proteome</keyword>
<feature type="domain" description="Alpha/beta hydrolase fold-3" evidence="2">
    <location>
        <begin position="82"/>
        <end position="295"/>
    </location>
</feature>
<gene>
    <name evidence="3" type="ORF">CASFOL_032086</name>
</gene>
<name>A0ABD3C0F6_9LAMI</name>
<dbReference type="PANTHER" id="PTHR23024:SF135">
    <property type="entry name" value="CELL DEATH ASSOCIATED PROTEIN"/>
    <property type="match status" value="1"/>
</dbReference>
<protein>
    <recommendedName>
        <fullName evidence="2">Alpha/beta hydrolase fold-3 domain-containing protein</fullName>
    </recommendedName>
</protein>
<dbReference type="SUPFAM" id="SSF53474">
    <property type="entry name" value="alpha/beta-Hydrolases"/>
    <property type="match status" value="1"/>
</dbReference>
<proteinExistence type="inferred from homology"/>
<dbReference type="Gene3D" id="3.40.50.1820">
    <property type="entry name" value="alpha/beta hydrolase"/>
    <property type="match status" value="1"/>
</dbReference>
<organism evidence="3 4">
    <name type="scientific">Castilleja foliolosa</name>
    <dbReference type="NCBI Taxonomy" id="1961234"/>
    <lineage>
        <taxon>Eukaryota</taxon>
        <taxon>Viridiplantae</taxon>
        <taxon>Streptophyta</taxon>
        <taxon>Embryophyta</taxon>
        <taxon>Tracheophyta</taxon>
        <taxon>Spermatophyta</taxon>
        <taxon>Magnoliopsida</taxon>
        <taxon>eudicotyledons</taxon>
        <taxon>Gunneridae</taxon>
        <taxon>Pentapetalae</taxon>
        <taxon>asterids</taxon>
        <taxon>lamiids</taxon>
        <taxon>Lamiales</taxon>
        <taxon>Orobanchaceae</taxon>
        <taxon>Pedicularideae</taxon>
        <taxon>Castillejinae</taxon>
        <taxon>Castilleja</taxon>
    </lineage>
</organism>
<dbReference type="InterPro" id="IPR050466">
    <property type="entry name" value="Carboxylest/Gibb_receptor"/>
</dbReference>
<evidence type="ECO:0000259" key="2">
    <source>
        <dbReference type="Pfam" id="PF07859"/>
    </source>
</evidence>
<comment type="caution">
    <text evidence="3">The sequence shown here is derived from an EMBL/GenBank/DDBJ whole genome shotgun (WGS) entry which is preliminary data.</text>
</comment>
<dbReference type="PANTHER" id="PTHR23024">
    <property type="entry name" value="ARYLACETAMIDE DEACETYLASE"/>
    <property type="match status" value="1"/>
</dbReference>
<dbReference type="EMBL" id="JAVIJP010000054">
    <property type="protein sequence ID" value="KAL3623270.1"/>
    <property type="molecule type" value="Genomic_DNA"/>
</dbReference>
<dbReference type="AlphaFoldDB" id="A0ABD3C0F6"/>
<accession>A0ABD3C0F6</accession>
<dbReference type="InterPro" id="IPR013094">
    <property type="entry name" value="AB_hydrolase_3"/>
</dbReference>
<evidence type="ECO:0000313" key="4">
    <source>
        <dbReference type="Proteomes" id="UP001632038"/>
    </source>
</evidence>
<sequence>MVDKKKVVDEVGGWLKLYDDGSVDRTWTGPPELKFMFEPVPPHHHFIDGVATIDTTTAANGPKLRIYLPEKQENDTDKLPILLHFHGGAFSITQPSWCMYYAHYTRLARVARVIVVSVYLRLGPEHRLPAACDDGYAGLLWLQSPSPWLRQADFERVFLIGDSSGGNIAHQVAARGRHEDMKIRGVILNNPGFCRTRRSKSELEQPDNPLLSLEMVDKLLKLGMAVGATKDDPVTCPMGERAPPLEELRLPPYLLCVSEQDLFKDTQMEFYEGILRRANKEVELYVSQGVGHCFYLNKIDVDNDTVTADQTEKIIKRITQFINNH</sequence>